<accession>A0A4Q2RRG6</accession>
<protein>
    <submittedName>
        <fullName evidence="2">ImmA/IrrE family metallo-endopeptidase</fullName>
    </submittedName>
</protein>
<dbReference type="AlphaFoldDB" id="A0A4Q2RRG6"/>
<proteinExistence type="predicted"/>
<dbReference type="EMBL" id="SDWS01000003">
    <property type="protein sequence ID" value="RYB91581.1"/>
    <property type="molecule type" value="Genomic_DNA"/>
</dbReference>
<organism evidence="2 3">
    <name type="scientific">Nocardioides glacieisoli</name>
    <dbReference type="NCBI Taxonomy" id="1168730"/>
    <lineage>
        <taxon>Bacteria</taxon>
        <taxon>Bacillati</taxon>
        <taxon>Actinomycetota</taxon>
        <taxon>Actinomycetes</taxon>
        <taxon>Propionibacteriales</taxon>
        <taxon>Nocardioidaceae</taxon>
        <taxon>Nocardioides</taxon>
    </lineage>
</organism>
<dbReference type="PANTHER" id="PTHR43236:SF1">
    <property type="entry name" value="BLL7220 PROTEIN"/>
    <property type="match status" value="1"/>
</dbReference>
<evidence type="ECO:0000313" key="2">
    <source>
        <dbReference type="EMBL" id="RYB91581.1"/>
    </source>
</evidence>
<dbReference type="InterPro" id="IPR010359">
    <property type="entry name" value="IrrE_HExxH"/>
</dbReference>
<reference evidence="2 3" key="1">
    <citation type="submission" date="2019-01" db="EMBL/GenBank/DDBJ databases">
        <title>Novel species of Nocardioides.</title>
        <authorList>
            <person name="Liu Q."/>
            <person name="Xin Y.-H."/>
        </authorList>
    </citation>
    <scope>NUCLEOTIDE SEQUENCE [LARGE SCALE GENOMIC DNA]</scope>
    <source>
        <strain evidence="2 3">HLT3-15</strain>
    </source>
</reference>
<keyword evidence="3" id="KW-1185">Reference proteome</keyword>
<dbReference type="OrthoDB" id="9794834at2"/>
<evidence type="ECO:0000259" key="1">
    <source>
        <dbReference type="Pfam" id="PF06114"/>
    </source>
</evidence>
<feature type="domain" description="IrrE N-terminal-like" evidence="1">
    <location>
        <begin position="58"/>
        <end position="171"/>
    </location>
</feature>
<dbReference type="Pfam" id="PF06114">
    <property type="entry name" value="Peptidase_M78"/>
    <property type="match status" value="1"/>
</dbReference>
<name>A0A4Q2RRG6_9ACTN</name>
<dbReference type="InterPro" id="IPR052345">
    <property type="entry name" value="Rad_response_metalloprotease"/>
</dbReference>
<evidence type="ECO:0000313" key="3">
    <source>
        <dbReference type="Proteomes" id="UP000291838"/>
    </source>
</evidence>
<gene>
    <name evidence="2" type="ORF">EUA06_09770</name>
</gene>
<dbReference type="Proteomes" id="UP000291838">
    <property type="component" value="Unassembled WGS sequence"/>
</dbReference>
<sequence>MTTSPSTLARLRSVTPTRDDITFDEALRVAELQATKLIELLVPDDGIKESDIAGLPRIRVVYEPLSVSGMSHWSGTEWVIALNSNDSWARQRFTLLHEFKHIIDHGSTKRLYAGSSRATAAEQAERAADYFAGCALIPKRRLKAVWGQGIQRIADLAAHFGASEHAVRVRLDQTKLNASTDAQPPTRCARPVSTPWQRPQRFRTVQPRYARRTFA</sequence>
<dbReference type="PANTHER" id="PTHR43236">
    <property type="entry name" value="ANTITOXIN HIGA1"/>
    <property type="match status" value="1"/>
</dbReference>
<dbReference type="Gene3D" id="1.10.10.2910">
    <property type="match status" value="1"/>
</dbReference>
<comment type="caution">
    <text evidence="2">The sequence shown here is derived from an EMBL/GenBank/DDBJ whole genome shotgun (WGS) entry which is preliminary data.</text>
</comment>